<organism evidence="3 4">
    <name type="scientific">Acinetobacter larvae</name>
    <dbReference type="NCBI Taxonomy" id="1789224"/>
    <lineage>
        <taxon>Bacteria</taxon>
        <taxon>Pseudomonadati</taxon>
        <taxon>Pseudomonadota</taxon>
        <taxon>Gammaproteobacteria</taxon>
        <taxon>Moraxellales</taxon>
        <taxon>Moraxellaceae</taxon>
        <taxon>Acinetobacter</taxon>
    </lineage>
</organism>
<dbReference type="SUPFAM" id="SSF53474">
    <property type="entry name" value="alpha/beta-Hydrolases"/>
    <property type="match status" value="1"/>
</dbReference>
<dbReference type="PANTHER" id="PTHR46118:SF4">
    <property type="entry name" value="PROTEIN ABHD11"/>
    <property type="match status" value="1"/>
</dbReference>
<dbReference type="InterPro" id="IPR029058">
    <property type="entry name" value="AB_hydrolase_fold"/>
</dbReference>
<dbReference type="GO" id="GO:0016787">
    <property type="term" value="F:hydrolase activity"/>
    <property type="evidence" value="ECO:0007669"/>
    <property type="project" value="UniProtKB-KW"/>
</dbReference>
<dbReference type="Proteomes" id="UP000093391">
    <property type="component" value="Chromosome"/>
</dbReference>
<sequence>MILNYELVRSEHACSDTPIVLIHGLFGSLSNLGVIARALQAQYHTIQVDVRNHGLSAHDAAMNYRLMAQDILETLTHLNIDKFSAIGHSMGGKIAMQLAALAGERLEKLVVLDMAPYAYTENHHDQIFKGLFAVQQQQPHDRKQANHIMAEYIAEPMVCQFLLKSFDRQNGRWLFNLDALYANYSQILAWQENTAWTKTALFLRGENSDYLAATTQASLYAQFPQAQLYCIANAGHWLHAEQPQLVLQYILDYLNAA</sequence>
<dbReference type="Pfam" id="PF00561">
    <property type="entry name" value="Abhydrolase_1"/>
    <property type="match status" value="1"/>
</dbReference>
<dbReference type="Gene3D" id="3.40.50.1820">
    <property type="entry name" value="alpha/beta hydrolase"/>
    <property type="match status" value="1"/>
</dbReference>
<dbReference type="STRING" id="1789224.BFG52_08615"/>
<evidence type="ECO:0000313" key="3">
    <source>
        <dbReference type="EMBL" id="AOA58410.1"/>
    </source>
</evidence>
<evidence type="ECO:0000259" key="2">
    <source>
        <dbReference type="Pfam" id="PF00561"/>
    </source>
</evidence>
<keyword evidence="1 3" id="KW-0378">Hydrolase</keyword>
<dbReference type="EMBL" id="CP016895">
    <property type="protein sequence ID" value="AOA58410.1"/>
    <property type="molecule type" value="Genomic_DNA"/>
</dbReference>
<dbReference type="RefSeq" id="WP_067554785.1">
    <property type="nucleotide sequence ID" value="NZ_CP016895.1"/>
</dbReference>
<evidence type="ECO:0000256" key="1">
    <source>
        <dbReference type="ARBA" id="ARBA00022801"/>
    </source>
</evidence>
<reference evidence="3 4" key="1">
    <citation type="submission" date="2016-08" db="EMBL/GenBank/DDBJ databases">
        <authorList>
            <person name="Seilhamer J.J."/>
        </authorList>
    </citation>
    <scope>NUCLEOTIDE SEQUENCE [LARGE SCALE GENOMIC DNA]</scope>
    <source>
        <strain evidence="3 4">BRTC-1</strain>
    </source>
</reference>
<dbReference type="InterPro" id="IPR000073">
    <property type="entry name" value="AB_hydrolase_1"/>
</dbReference>
<name>A0A1B2LZN9_9GAMM</name>
<dbReference type="KEGG" id="ala:BFG52_08615"/>
<dbReference type="InterPro" id="IPR000639">
    <property type="entry name" value="Epox_hydrolase-like"/>
</dbReference>
<dbReference type="PANTHER" id="PTHR46118">
    <property type="entry name" value="PROTEIN ABHD11"/>
    <property type="match status" value="1"/>
</dbReference>
<evidence type="ECO:0000313" key="4">
    <source>
        <dbReference type="Proteomes" id="UP000093391"/>
    </source>
</evidence>
<feature type="domain" description="AB hydrolase-1" evidence="2">
    <location>
        <begin position="18"/>
        <end position="242"/>
    </location>
</feature>
<protein>
    <submittedName>
        <fullName evidence="3">Alpha/beta hydrolase</fullName>
    </submittedName>
</protein>
<dbReference type="OrthoDB" id="5380819at2"/>
<proteinExistence type="predicted"/>
<dbReference type="AlphaFoldDB" id="A0A1B2LZN9"/>
<accession>A0A1B2LZN9</accession>
<keyword evidence="4" id="KW-1185">Reference proteome</keyword>
<dbReference type="PRINTS" id="PR00412">
    <property type="entry name" value="EPOXHYDRLASE"/>
</dbReference>
<gene>
    <name evidence="3" type="ORF">BFG52_08615</name>
</gene>